<gene>
    <name evidence="7" type="primary">LOC104248788</name>
</gene>
<reference evidence="6" key="1">
    <citation type="journal article" date="2013" name="Genome Biol.">
        <title>Reference genomes and transcriptomes of Nicotiana sylvestris and Nicotiana tomentosiformis.</title>
        <authorList>
            <person name="Sierro N."/>
            <person name="Battey J.N."/>
            <person name="Ouadi S."/>
            <person name="Bovet L."/>
            <person name="Goepfert S."/>
            <person name="Bakaher N."/>
            <person name="Peitsch M.C."/>
            <person name="Ivanov N.V."/>
        </authorList>
    </citation>
    <scope>NUCLEOTIDE SEQUENCE [LARGE SCALE GENOMIC DNA]</scope>
</reference>
<dbReference type="Gene3D" id="1.20.140.40">
    <property type="entry name" value="Invertase/pectin methylesterase inhibitor family protein"/>
    <property type="match status" value="1"/>
</dbReference>
<dbReference type="CDD" id="cd15797">
    <property type="entry name" value="PMEI"/>
    <property type="match status" value="1"/>
</dbReference>
<dbReference type="AlphaFoldDB" id="A0A1U7YW44"/>
<dbReference type="Pfam" id="PF04043">
    <property type="entry name" value="PMEI"/>
    <property type="match status" value="1"/>
</dbReference>
<keyword evidence="6" id="KW-1185">Reference proteome</keyword>
<evidence type="ECO:0000313" key="6">
    <source>
        <dbReference type="Proteomes" id="UP000189701"/>
    </source>
</evidence>
<organism evidence="6 7">
    <name type="scientific">Nicotiana sylvestris</name>
    <name type="common">Wood tobacco</name>
    <name type="synonym">South American tobacco</name>
    <dbReference type="NCBI Taxonomy" id="4096"/>
    <lineage>
        <taxon>Eukaryota</taxon>
        <taxon>Viridiplantae</taxon>
        <taxon>Streptophyta</taxon>
        <taxon>Embryophyta</taxon>
        <taxon>Tracheophyta</taxon>
        <taxon>Spermatophyta</taxon>
        <taxon>Magnoliopsida</taxon>
        <taxon>eudicotyledons</taxon>
        <taxon>Gunneridae</taxon>
        <taxon>Pentapetalae</taxon>
        <taxon>asterids</taxon>
        <taxon>lamiids</taxon>
        <taxon>Solanales</taxon>
        <taxon>Solanaceae</taxon>
        <taxon>Nicotianoideae</taxon>
        <taxon>Nicotianeae</taxon>
        <taxon>Nicotiana</taxon>
    </lineage>
</organism>
<feature type="chain" id="PRO_5010556111" evidence="4">
    <location>
        <begin position="24"/>
        <end position="176"/>
    </location>
</feature>
<keyword evidence="1 4" id="KW-0732">Signal</keyword>
<evidence type="ECO:0000256" key="1">
    <source>
        <dbReference type="ARBA" id="ARBA00022729"/>
    </source>
</evidence>
<name>A0A1U7YW44_NICSY</name>
<dbReference type="InterPro" id="IPR034086">
    <property type="entry name" value="PMEI_plant"/>
</dbReference>
<dbReference type="GeneID" id="104248788"/>
<protein>
    <submittedName>
        <fullName evidence="7">Pectinesterase inhibitor-like</fullName>
    </submittedName>
</protein>
<dbReference type="SMART" id="SM00856">
    <property type="entry name" value="PMEI"/>
    <property type="match status" value="1"/>
</dbReference>
<keyword evidence="2" id="KW-1015">Disulfide bond</keyword>
<dbReference type="InterPro" id="IPR052421">
    <property type="entry name" value="PCW_Enzyme_Inhibitor"/>
</dbReference>
<dbReference type="InterPro" id="IPR006501">
    <property type="entry name" value="Pectinesterase_inhib_dom"/>
</dbReference>
<dbReference type="Proteomes" id="UP000189701">
    <property type="component" value="Unplaced"/>
</dbReference>
<sequence>MATSSSSLVLCLIISSLIAPSTSNPLSQVCIKSKNPRFCLEVFGLNPHRSPHELTQEALNLAVANASGTITKIDTFQDQKEDGNLKVIYSLCLNYYQAAVDALKAAEEFLIQGQYSNVNTAGNIVEEDASNCENTFKKVPGNYVSTLTKDNENLGFLGSIVVAAADVLSNSTSPKN</sequence>
<evidence type="ECO:0000256" key="4">
    <source>
        <dbReference type="SAM" id="SignalP"/>
    </source>
</evidence>
<feature type="domain" description="Pectinesterase inhibitor" evidence="5">
    <location>
        <begin position="21"/>
        <end position="164"/>
    </location>
</feature>
<evidence type="ECO:0000259" key="5">
    <source>
        <dbReference type="SMART" id="SM00856"/>
    </source>
</evidence>
<evidence type="ECO:0000256" key="3">
    <source>
        <dbReference type="ARBA" id="ARBA00038471"/>
    </source>
</evidence>
<evidence type="ECO:0000256" key="2">
    <source>
        <dbReference type="ARBA" id="ARBA00023157"/>
    </source>
</evidence>
<evidence type="ECO:0000313" key="7">
    <source>
        <dbReference type="RefSeq" id="XP_009803414.1"/>
    </source>
</evidence>
<dbReference type="NCBIfam" id="TIGR01614">
    <property type="entry name" value="PME_inhib"/>
    <property type="match status" value="1"/>
</dbReference>
<dbReference type="GO" id="GO:0046910">
    <property type="term" value="F:pectinesterase inhibitor activity"/>
    <property type="evidence" value="ECO:0007669"/>
    <property type="project" value="InterPro"/>
</dbReference>
<dbReference type="SUPFAM" id="SSF101148">
    <property type="entry name" value="Plant invertase/pectin methylesterase inhibitor"/>
    <property type="match status" value="1"/>
</dbReference>
<comment type="similarity">
    <text evidence="3">Belongs to the PMEI family.</text>
</comment>
<dbReference type="eggNOG" id="ENOG502R7VE">
    <property type="taxonomic scope" value="Eukaryota"/>
</dbReference>
<accession>A0A1U7YW44</accession>
<dbReference type="PANTHER" id="PTHR36710">
    <property type="entry name" value="PECTINESTERASE INHIBITOR-LIKE"/>
    <property type="match status" value="1"/>
</dbReference>
<dbReference type="RefSeq" id="XP_009803414.1">
    <property type="nucleotide sequence ID" value="XM_009805112.1"/>
</dbReference>
<dbReference type="InterPro" id="IPR035513">
    <property type="entry name" value="Invertase/methylesterase_inhib"/>
</dbReference>
<reference evidence="7" key="2">
    <citation type="submission" date="2025-08" db="UniProtKB">
        <authorList>
            <consortium name="RefSeq"/>
        </authorList>
    </citation>
    <scope>IDENTIFICATION</scope>
    <source>
        <tissue evidence="7">Leaf</tissue>
    </source>
</reference>
<proteinExistence type="inferred from homology"/>
<dbReference type="PANTHER" id="PTHR36710:SF8">
    <property type="entry name" value="PECTINESTERASE INHIBITOR-LIKE"/>
    <property type="match status" value="1"/>
</dbReference>
<feature type="signal peptide" evidence="4">
    <location>
        <begin position="1"/>
        <end position="23"/>
    </location>
</feature>
<dbReference type="KEGG" id="nsy:104248788"/>